<feature type="coiled-coil region" evidence="5">
    <location>
        <begin position="309"/>
        <end position="365"/>
    </location>
</feature>
<dbReference type="Proteomes" id="UP001165083">
    <property type="component" value="Unassembled WGS sequence"/>
</dbReference>
<keyword evidence="3 4" id="KW-0862">Zinc</keyword>
<feature type="compositionally biased region" description="Polar residues" evidence="6">
    <location>
        <begin position="954"/>
        <end position="983"/>
    </location>
</feature>
<reference evidence="8" key="1">
    <citation type="submission" date="2023-04" db="EMBL/GenBank/DDBJ databases">
        <title>Phytophthora lilii NBRC 32176.</title>
        <authorList>
            <person name="Ichikawa N."/>
            <person name="Sato H."/>
            <person name="Tonouchi N."/>
        </authorList>
    </citation>
    <scope>NUCLEOTIDE SEQUENCE</scope>
    <source>
        <strain evidence="8">NBRC 32176</strain>
    </source>
</reference>
<proteinExistence type="predicted"/>
<keyword evidence="2 4" id="KW-0863">Zinc-finger</keyword>
<dbReference type="Gene3D" id="3.30.40.10">
    <property type="entry name" value="Zinc/RING finger domain, C3HC4 (zinc finger)"/>
    <property type="match status" value="1"/>
</dbReference>
<evidence type="ECO:0000313" key="9">
    <source>
        <dbReference type="Proteomes" id="UP001165083"/>
    </source>
</evidence>
<dbReference type="SUPFAM" id="SSF49599">
    <property type="entry name" value="TRAF domain-like"/>
    <property type="match status" value="1"/>
</dbReference>
<feature type="region of interest" description="Disordered" evidence="6">
    <location>
        <begin position="781"/>
        <end position="843"/>
    </location>
</feature>
<dbReference type="InterPro" id="IPR013083">
    <property type="entry name" value="Znf_RING/FYVE/PHD"/>
</dbReference>
<feature type="zinc finger region" description="TRAF-type" evidence="4">
    <location>
        <begin position="1278"/>
        <end position="1316"/>
    </location>
</feature>
<dbReference type="OrthoDB" id="193703at2759"/>
<keyword evidence="5" id="KW-0175">Coiled coil</keyword>
<feature type="region of interest" description="Disordered" evidence="6">
    <location>
        <begin position="945"/>
        <end position="1016"/>
    </location>
</feature>
<feature type="domain" description="TRAF-type" evidence="7">
    <location>
        <begin position="1278"/>
        <end position="1316"/>
    </location>
</feature>
<evidence type="ECO:0000256" key="5">
    <source>
        <dbReference type="SAM" id="Coils"/>
    </source>
</evidence>
<keyword evidence="9" id="KW-1185">Reference proteome</keyword>
<feature type="compositionally biased region" description="Polar residues" evidence="6">
    <location>
        <begin position="995"/>
        <end position="1013"/>
    </location>
</feature>
<organism evidence="8 9">
    <name type="scientific">Phytophthora lilii</name>
    <dbReference type="NCBI Taxonomy" id="2077276"/>
    <lineage>
        <taxon>Eukaryota</taxon>
        <taxon>Sar</taxon>
        <taxon>Stramenopiles</taxon>
        <taxon>Oomycota</taxon>
        <taxon>Peronosporomycetes</taxon>
        <taxon>Peronosporales</taxon>
        <taxon>Peronosporaceae</taxon>
        <taxon>Phytophthora</taxon>
    </lineage>
</organism>
<evidence type="ECO:0000256" key="4">
    <source>
        <dbReference type="PROSITE-ProRule" id="PRU00207"/>
    </source>
</evidence>
<gene>
    <name evidence="8" type="ORF">Plil01_001762500</name>
</gene>
<feature type="compositionally biased region" description="Basic and acidic residues" evidence="6">
    <location>
        <begin position="781"/>
        <end position="793"/>
    </location>
</feature>
<comment type="caution">
    <text evidence="8">The sequence shown here is derived from an EMBL/GenBank/DDBJ whole genome shotgun (WGS) entry which is preliminary data.</text>
</comment>
<dbReference type="PROSITE" id="PS50145">
    <property type="entry name" value="ZF_TRAF"/>
    <property type="match status" value="1"/>
</dbReference>
<name>A0A9W7D8B8_9STRA</name>
<dbReference type="InterPro" id="IPR001293">
    <property type="entry name" value="Znf_TRAF"/>
</dbReference>
<keyword evidence="1 4" id="KW-0479">Metal-binding</keyword>
<accession>A0A9W7D8B8</accession>
<feature type="compositionally biased region" description="Low complexity" evidence="6">
    <location>
        <begin position="818"/>
        <end position="827"/>
    </location>
</feature>
<evidence type="ECO:0000256" key="3">
    <source>
        <dbReference type="ARBA" id="ARBA00022833"/>
    </source>
</evidence>
<evidence type="ECO:0000256" key="1">
    <source>
        <dbReference type="ARBA" id="ARBA00022723"/>
    </source>
</evidence>
<evidence type="ECO:0000313" key="8">
    <source>
        <dbReference type="EMBL" id="GMF64872.1"/>
    </source>
</evidence>
<protein>
    <submittedName>
        <fullName evidence="8">Unnamed protein product</fullName>
    </submittedName>
</protein>
<dbReference type="EMBL" id="BSXW01012435">
    <property type="protein sequence ID" value="GMF64872.1"/>
    <property type="molecule type" value="Genomic_DNA"/>
</dbReference>
<feature type="compositionally biased region" description="Basic and acidic residues" evidence="6">
    <location>
        <begin position="869"/>
        <end position="886"/>
    </location>
</feature>
<feature type="compositionally biased region" description="Low complexity" evidence="6">
    <location>
        <begin position="1313"/>
        <end position="1330"/>
    </location>
</feature>
<evidence type="ECO:0000256" key="6">
    <source>
        <dbReference type="SAM" id="MobiDB-lite"/>
    </source>
</evidence>
<feature type="region of interest" description="Disordered" evidence="6">
    <location>
        <begin position="869"/>
        <end position="916"/>
    </location>
</feature>
<dbReference type="GO" id="GO:0008270">
    <property type="term" value="F:zinc ion binding"/>
    <property type="evidence" value="ECO:0007669"/>
    <property type="project" value="UniProtKB-KW"/>
</dbReference>
<feature type="region of interest" description="Disordered" evidence="6">
    <location>
        <begin position="1308"/>
        <end position="1346"/>
    </location>
</feature>
<evidence type="ECO:0000256" key="2">
    <source>
        <dbReference type="ARBA" id="ARBA00022771"/>
    </source>
</evidence>
<feature type="compositionally biased region" description="Polar residues" evidence="6">
    <location>
        <begin position="832"/>
        <end position="843"/>
    </location>
</feature>
<feature type="compositionally biased region" description="Basic and acidic residues" evidence="6">
    <location>
        <begin position="389"/>
        <end position="404"/>
    </location>
</feature>
<feature type="region of interest" description="Disordered" evidence="6">
    <location>
        <begin position="373"/>
        <end position="408"/>
    </location>
</feature>
<evidence type="ECO:0000259" key="7">
    <source>
        <dbReference type="PROSITE" id="PS50145"/>
    </source>
</evidence>
<feature type="region of interest" description="Disordered" evidence="6">
    <location>
        <begin position="93"/>
        <end position="118"/>
    </location>
</feature>
<sequence>MDWEANLAAIIKCTDASLAQQFRQFEDVSAEFSAAEAPPQHEDRGGNVAAAYLRETMASDFCHRQQQERENEPTPTYSRVSGAFTRGSAAAAPATSSFSEHFHRRQERKRGATATARMKDNQRLHRRGDADYGPAEDEVRVQDHEVDEPRYANPRPAGGYPQMYSSPTYDMAQMMEQVRLSLKLEVDARAAIAERQLSALLQLCKATSEELDRLRVEVCANDRQLHTLDQVQSKIRQELTTQKDIGFHLQSMCGKDESWRMQTENQLLELRQMVAALREQGNSTQAVAQEKLSRSELLVQFNAAMEPIKAQLQANLQHQAQQIADITRTTSSSSLLLDGLTQKVNRSITDEMNELRSDLNALKHHVAKMDIFQDGGRGDGIQVRSPALTKEEHEAKTKEKRQQQENKLNSLQEDLVKELTAVAKDYVDSQIKPIRQIVDENGSKFVGKQEMENMQNSIREGCQNRCAAAVVQADSQIRSIQDQLRGENNLAIRDCCDQLKQSIQQTATGMKTALEGQSTLWQSKQHEVVQMIEKEKTERKQAWDEIDESLRKNRHQLEDKIHTLTHESHTKLLQHGGDFEKRLKEIERQFESSIAVLQKESQVTVANLNSSIQTLSCNNTVEWEQKLKRLEETVSGTNLSVAALSKSVTSLTATSTMASSEPNSKDVSLALEKQTNVYVSTMENLLQKMQLQLQLQSQSQVQMTMAPSPFHGYWPPSPYAATQLPPAPTLHLPASIHHSSMVNPEEYNALPAVADIAMHTAPTAATSNSSVVGTELNELAHAERSDKNDKSADRLSSPMTLHETVKSNSTPISDMVPSTLSTASSSTPKALVQNNLPKSEQTPINLDETNKWQHTLATTAKGALAEAELAKARVESRRKQESETKQHRPLPAQEGEKPSAYMPNSIDPVEPGCRRSSVPIAVSGQTSVLTRSASSSALPEKGALANTALEDSKPVNSSITAGNHSVSSKDATSRPSASAQSTLKAGGNAGAPILPSSQGAVKNNSKPLATNFSAGDPSQVALKGDLDSAGSLQLQSVSKEDAHNEQSITVETQREAQQKEAKDFTLSVPNVSDSSAANNEQLPPLSPLSKLFARPTAVRAAAVNGDDVVPVDLLSTGNVSETTGPTDTDKAQLLPALPAVSADNPPVSHILCALCRIPVRSDKKVEHEHSQCPKRMVECVSCKEQMQWVAHEMHELECNSTKCNQSSVADTRSSLSEAKGPPDVSDETELGGSLKKCRHCSADVPSLDLLEHEINCDKVLKQCPHCLRRQKMSELQDHIENCDCRLVSCPNDCGGKFLQRGIPNHLATRCPKKQTTPAATSPPSSTDSAKLPTAPPVTRSPSAPPTAEKVFYSEELKVLISSWC</sequence>